<dbReference type="EMBL" id="JAQIBD010000004">
    <property type="protein sequence ID" value="MDM5272622.1"/>
    <property type="molecule type" value="Genomic_DNA"/>
</dbReference>
<evidence type="ECO:0000256" key="2">
    <source>
        <dbReference type="SAM" id="Phobius"/>
    </source>
</evidence>
<gene>
    <name evidence="3" type="ORF">PGH07_10610</name>
</gene>
<evidence type="ECO:0000313" key="3">
    <source>
        <dbReference type="EMBL" id="MDM5272622.1"/>
    </source>
</evidence>
<keyword evidence="4" id="KW-1185">Reference proteome</keyword>
<feature type="transmembrane region" description="Helical" evidence="2">
    <location>
        <begin position="6"/>
        <end position="26"/>
    </location>
</feature>
<dbReference type="Proteomes" id="UP001169069">
    <property type="component" value="Unassembled WGS sequence"/>
</dbReference>
<name>A0ABT7R0L0_9BACT</name>
<dbReference type="RefSeq" id="WP_289414454.1">
    <property type="nucleotide sequence ID" value="NZ_JAQIBD010000004.1"/>
</dbReference>
<evidence type="ECO:0000256" key="1">
    <source>
        <dbReference type="SAM" id="MobiDB-lite"/>
    </source>
</evidence>
<sequence>MLNRKAFTLLEVLISIALLTLVMLALNHSVAILRDSNTHLLDYLRTAKTETKVLNTLYRDIIGSDGNLTISKDEFSRLCIEETANSLYELPSAKVCWVVLKQDKTLVRIEGNNYGLPVGNEEQVEVDVLVKNLELFDIYHDKDKVLVLMKERSKEAMGFMIQGIKKYEPEKKDNNTTTPTAAQPLSIDSRTN</sequence>
<feature type="region of interest" description="Disordered" evidence="1">
    <location>
        <begin position="170"/>
        <end position="192"/>
    </location>
</feature>
<reference evidence="3" key="1">
    <citation type="submission" date="2023-01" db="EMBL/GenBank/DDBJ databases">
        <title>Sulfurovum sp. zt1-1 genome assembly.</title>
        <authorList>
            <person name="Wang J."/>
        </authorList>
    </citation>
    <scope>NUCLEOTIDE SEQUENCE</scope>
    <source>
        <strain evidence="3">Zt1-1</strain>
    </source>
</reference>
<feature type="compositionally biased region" description="Polar residues" evidence="1">
    <location>
        <begin position="175"/>
        <end position="192"/>
    </location>
</feature>
<dbReference type="InterPro" id="IPR012902">
    <property type="entry name" value="N_methyl_site"/>
</dbReference>
<comment type="caution">
    <text evidence="3">The sequence shown here is derived from an EMBL/GenBank/DDBJ whole genome shotgun (WGS) entry which is preliminary data.</text>
</comment>
<accession>A0ABT7R0L0</accession>
<proteinExistence type="predicted"/>
<evidence type="ECO:0000313" key="4">
    <source>
        <dbReference type="Proteomes" id="UP001169069"/>
    </source>
</evidence>
<keyword evidence="2" id="KW-1133">Transmembrane helix</keyword>
<keyword evidence="2" id="KW-0812">Transmembrane</keyword>
<keyword evidence="2" id="KW-0472">Membrane</keyword>
<protein>
    <submittedName>
        <fullName evidence="3">Prepilin-type N-terminal cleavage/methylation domain-containing protein</fullName>
    </submittedName>
</protein>
<dbReference type="Pfam" id="PF07963">
    <property type="entry name" value="N_methyl"/>
    <property type="match status" value="1"/>
</dbReference>
<dbReference type="NCBIfam" id="TIGR02532">
    <property type="entry name" value="IV_pilin_GFxxxE"/>
    <property type="match status" value="1"/>
</dbReference>
<organism evidence="3 4">
    <name type="scientific">Sulfurovum zhangzhouensis</name>
    <dbReference type="NCBI Taxonomy" id="3019067"/>
    <lineage>
        <taxon>Bacteria</taxon>
        <taxon>Pseudomonadati</taxon>
        <taxon>Campylobacterota</taxon>
        <taxon>Epsilonproteobacteria</taxon>
        <taxon>Campylobacterales</taxon>
        <taxon>Sulfurovaceae</taxon>
        <taxon>Sulfurovum</taxon>
    </lineage>
</organism>